<dbReference type="OrthoDB" id="9766256at2"/>
<proteinExistence type="predicted"/>
<dbReference type="Proteomes" id="UP000199310">
    <property type="component" value="Unassembled WGS sequence"/>
</dbReference>
<evidence type="ECO:0000313" key="1">
    <source>
        <dbReference type="EMBL" id="SEW02866.1"/>
    </source>
</evidence>
<evidence type="ECO:0000313" key="2">
    <source>
        <dbReference type="Proteomes" id="UP000199310"/>
    </source>
</evidence>
<dbReference type="RefSeq" id="WP_089889552.1">
    <property type="nucleotide sequence ID" value="NZ_FOJG01000001.1"/>
</dbReference>
<name>A0A1I0NPQ2_9BACT</name>
<dbReference type="EMBL" id="FOJG01000001">
    <property type="protein sequence ID" value="SEW02866.1"/>
    <property type="molecule type" value="Genomic_DNA"/>
</dbReference>
<dbReference type="Gene3D" id="1.25.40.390">
    <property type="match status" value="1"/>
</dbReference>
<gene>
    <name evidence="1" type="ORF">SAMN04488122_0277</name>
</gene>
<dbReference type="InterPro" id="IPR041662">
    <property type="entry name" value="SusD-like_2"/>
</dbReference>
<dbReference type="Pfam" id="PF12771">
    <property type="entry name" value="SusD-like_2"/>
    <property type="match status" value="1"/>
</dbReference>
<dbReference type="STRING" id="29529.SAMN04488122_0277"/>
<accession>A0A1I0NPQ2</accession>
<keyword evidence="2" id="KW-1185">Reference proteome</keyword>
<dbReference type="SUPFAM" id="SSF48452">
    <property type="entry name" value="TPR-like"/>
    <property type="match status" value="1"/>
</dbReference>
<reference evidence="2" key="1">
    <citation type="submission" date="2016-10" db="EMBL/GenBank/DDBJ databases">
        <authorList>
            <person name="Varghese N."/>
            <person name="Submissions S."/>
        </authorList>
    </citation>
    <scope>NUCLEOTIDE SEQUENCE [LARGE SCALE GENOMIC DNA]</scope>
    <source>
        <strain evidence="2">DSM 3695</strain>
    </source>
</reference>
<dbReference type="AlphaFoldDB" id="A0A1I0NPQ2"/>
<dbReference type="PROSITE" id="PS51257">
    <property type="entry name" value="PROKAR_LIPOPROTEIN"/>
    <property type="match status" value="1"/>
</dbReference>
<sequence>MKSFKIFTIIALTGAVLSSCNKKYDDYAVNENKPSQTPPSLVLGGVLADMNADKPWSNVMRWNQFDCCNYNYYGDQRYDWGGADLASYYSLTNVQKMEQEATRLGGQALNPYNALGKFFRAWFFYRMTNLVGDLPMKDALQGKANLTPAYDQQKQVFVQILQWLEDANIQLGQQIANPDKSNTAEGQLLKGDFYFGNDLTKWQRAVNTFRLRVLITLSNKTADADLKVAQQFKDIVSNPSKYPLIESMDQNLQFIYNNINKYPSNPDNLGFDATRYNMSATYLNTLVSLNDPRAYVTAEPATEQLNKLHKTPADITAYVGAASGESLDNMSSKMSNVDTAVYSVRSRTRYYSSYAAEPGLLLGFPELCFNLAEAANRGWIDGSAETWYKKGIKASLGFYGIPAESAGSIIKTYGGKRYEIPFDFENSYYQQISVKYKGNNAQGLAQILTQKYLAFFENSGWQAYINWRRTNIPAFSTGAGTGNSGIIPKRFKYPDADRSSNTINWTASLKSQFGGTTDDINADMWLLK</sequence>
<organism evidence="1 2">
    <name type="scientific">Chitinophaga arvensicola</name>
    <dbReference type="NCBI Taxonomy" id="29529"/>
    <lineage>
        <taxon>Bacteria</taxon>
        <taxon>Pseudomonadati</taxon>
        <taxon>Bacteroidota</taxon>
        <taxon>Chitinophagia</taxon>
        <taxon>Chitinophagales</taxon>
        <taxon>Chitinophagaceae</taxon>
        <taxon>Chitinophaga</taxon>
    </lineage>
</organism>
<protein>
    <submittedName>
        <fullName evidence="1">Starch-binding associating with outer membrane</fullName>
    </submittedName>
</protein>
<dbReference type="InterPro" id="IPR011990">
    <property type="entry name" value="TPR-like_helical_dom_sf"/>
</dbReference>